<evidence type="ECO:0000313" key="3">
    <source>
        <dbReference type="EMBL" id="SDF85071.1"/>
    </source>
</evidence>
<dbReference type="EMBL" id="FNBK01000010">
    <property type="protein sequence ID" value="SDF85071.1"/>
    <property type="molecule type" value="Genomic_DNA"/>
</dbReference>
<keyword evidence="4" id="KW-1185">Reference proteome</keyword>
<keyword evidence="1" id="KW-1133">Transmembrane helix</keyword>
<keyword evidence="1" id="KW-0812">Transmembrane</keyword>
<feature type="transmembrane region" description="Helical" evidence="1">
    <location>
        <begin position="12"/>
        <end position="40"/>
    </location>
</feature>
<sequence length="173" mass="17948">MQLKQLLSDDDAVSPVIGVILMVAITVILAAVIATFVLGLGEQVSSTAPQASFAFEFEETNTDKAGLLTMTHDGGDSIKATQLYLRGQNGSKAVDDFQYDVTWKDMIDGTPPSGYAKASVSGTASGEVGSSSAVTGGDYLEIGIGTDGQLRLIYEQTSGDSSATIATWEGPDA</sequence>
<keyword evidence="3" id="KW-0969">Cilium</keyword>
<dbReference type="Pfam" id="PF07790">
    <property type="entry name" value="Pilin_N"/>
    <property type="match status" value="1"/>
</dbReference>
<dbReference type="AlphaFoldDB" id="A0A1G7PFN9"/>
<dbReference type="OrthoDB" id="118020at2157"/>
<keyword evidence="3" id="KW-0966">Cell projection</keyword>
<evidence type="ECO:0000259" key="2">
    <source>
        <dbReference type="Pfam" id="PF07790"/>
    </source>
</evidence>
<gene>
    <name evidence="3" type="ORF">SAMN05216218_110105</name>
</gene>
<evidence type="ECO:0000256" key="1">
    <source>
        <dbReference type="SAM" id="Phobius"/>
    </source>
</evidence>
<dbReference type="NCBIfam" id="TIGR02537">
    <property type="entry name" value="arch_flag_Nterm"/>
    <property type="match status" value="1"/>
</dbReference>
<keyword evidence="3" id="KW-0282">Flagellum</keyword>
<protein>
    <submittedName>
        <fullName evidence="3">Flagellin N-terminal-like domain-containing protein</fullName>
    </submittedName>
</protein>
<dbReference type="PANTHER" id="PTHR38138:SF1">
    <property type="entry name" value="ARCHAEAL TYPE IV PILIN N-TERMINAL DOMAIN-CONTAINING PROTEIN"/>
    <property type="match status" value="1"/>
</dbReference>
<keyword evidence="1" id="KW-0472">Membrane</keyword>
<reference evidence="4" key="1">
    <citation type="submission" date="2016-10" db="EMBL/GenBank/DDBJ databases">
        <authorList>
            <person name="Varghese N."/>
            <person name="Submissions S."/>
        </authorList>
    </citation>
    <scope>NUCLEOTIDE SEQUENCE [LARGE SCALE GENOMIC DNA]</scope>
    <source>
        <strain evidence="4">IBRC-M 10760</strain>
    </source>
</reference>
<name>A0A1G7PFN9_9EURY</name>
<accession>A0A1G7PFN9</accession>
<dbReference type="InterPro" id="IPR012859">
    <property type="entry name" value="Pilin_N_archaeal"/>
</dbReference>
<organism evidence="3 4">
    <name type="scientific">Halorientalis regularis</name>
    <dbReference type="NCBI Taxonomy" id="660518"/>
    <lineage>
        <taxon>Archaea</taxon>
        <taxon>Methanobacteriati</taxon>
        <taxon>Methanobacteriota</taxon>
        <taxon>Stenosarchaea group</taxon>
        <taxon>Halobacteria</taxon>
        <taxon>Halobacteriales</taxon>
        <taxon>Haloarculaceae</taxon>
        <taxon>Halorientalis</taxon>
    </lineage>
</organism>
<dbReference type="STRING" id="660518.SAMN05216218_110105"/>
<dbReference type="Proteomes" id="UP000199076">
    <property type="component" value="Unassembled WGS sequence"/>
</dbReference>
<dbReference type="InterPro" id="IPR013373">
    <property type="entry name" value="Flagellin/pilin_N_arc"/>
</dbReference>
<proteinExistence type="predicted"/>
<feature type="domain" description="Archaeal Type IV pilin N-terminal" evidence="2">
    <location>
        <begin position="11"/>
        <end position="86"/>
    </location>
</feature>
<dbReference type="PANTHER" id="PTHR38138">
    <property type="entry name" value="VNG6441H"/>
    <property type="match status" value="1"/>
</dbReference>
<evidence type="ECO:0000313" key="4">
    <source>
        <dbReference type="Proteomes" id="UP000199076"/>
    </source>
</evidence>